<dbReference type="AlphaFoldDB" id="A0AAE0B8U1"/>
<evidence type="ECO:0000313" key="1">
    <source>
        <dbReference type="EMBL" id="KAK3231402.1"/>
    </source>
</evidence>
<protein>
    <submittedName>
        <fullName evidence="1">Uncharacterized protein</fullName>
    </submittedName>
</protein>
<organism evidence="1 2">
    <name type="scientific">Dipteronia sinensis</name>
    <dbReference type="NCBI Taxonomy" id="43782"/>
    <lineage>
        <taxon>Eukaryota</taxon>
        <taxon>Viridiplantae</taxon>
        <taxon>Streptophyta</taxon>
        <taxon>Embryophyta</taxon>
        <taxon>Tracheophyta</taxon>
        <taxon>Spermatophyta</taxon>
        <taxon>Magnoliopsida</taxon>
        <taxon>eudicotyledons</taxon>
        <taxon>Gunneridae</taxon>
        <taxon>Pentapetalae</taxon>
        <taxon>rosids</taxon>
        <taxon>malvids</taxon>
        <taxon>Sapindales</taxon>
        <taxon>Sapindaceae</taxon>
        <taxon>Hippocastanoideae</taxon>
        <taxon>Acereae</taxon>
        <taxon>Dipteronia</taxon>
    </lineage>
</organism>
<dbReference type="EMBL" id="JANJYJ010000001">
    <property type="protein sequence ID" value="KAK3231402.1"/>
    <property type="molecule type" value="Genomic_DNA"/>
</dbReference>
<dbReference type="Proteomes" id="UP001281410">
    <property type="component" value="Unassembled WGS sequence"/>
</dbReference>
<keyword evidence="2" id="KW-1185">Reference proteome</keyword>
<sequence length="102" mass="11337">MIAVEEVVALTSIKRGRPSGHASNKHSMKTRSAKVQPLNINQVSPSNTALKQACYIEEAVDKVMEIGVVLGFDFNGKEKELADVIVRREEEDVVWFNEVNVP</sequence>
<gene>
    <name evidence="1" type="ORF">Dsin_003283</name>
</gene>
<comment type="caution">
    <text evidence="1">The sequence shown here is derived from an EMBL/GenBank/DDBJ whole genome shotgun (WGS) entry which is preliminary data.</text>
</comment>
<accession>A0AAE0B8U1</accession>
<proteinExistence type="predicted"/>
<evidence type="ECO:0000313" key="2">
    <source>
        <dbReference type="Proteomes" id="UP001281410"/>
    </source>
</evidence>
<name>A0AAE0B8U1_9ROSI</name>
<reference evidence="1" key="1">
    <citation type="journal article" date="2023" name="Plant J.">
        <title>Genome sequences and population genomics provide insights into the demographic history, inbreeding, and mutation load of two 'living fossil' tree species of Dipteronia.</title>
        <authorList>
            <person name="Feng Y."/>
            <person name="Comes H.P."/>
            <person name="Chen J."/>
            <person name="Zhu S."/>
            <person name="Lu R."/>
            <person name="Zhang X."/>
            <person name="Li P."/>
            <person name="Qiu J."/>
            <person name="Olsen K.M."/>
            <person name="Qiu Y."/>
        </authorList>
    </citation>
    <scope>NUCLEOTIDE SEQUENCE</scope>
    <source>
        <strain evidence="1">NBL</strain>
    </source>
</reference>